<dbReference type="Proteomes" id="UP000553957">
    <property type="component" value="Unassembled WGS sequence"/>
</dbReference>
<proteinExistence type="predicted"/>
<keyword evidence="5 6" id="KW-0472">Membrane</keyword>
<evidence type="ECO:0000256" key="5">
    <source>
        <dbReference type="ARBA" id="ARBA00023136"/>
    </source>
</evidence>
<dbReference type="PANTHER" id="PTHR23513">
    <property type="entry name" value="INTEGRAL MEMBRANE EFFLUX PROTEIN-RELATED"/>
    <property type="match status" value="1"/>
</dbReference>
<reference evidence="8 9" key="1">
    <citation type="submission" date="2020-05" db="EMBL/GenBank/DDBJ databases">
        <title>Genome sequence of Kribbella sandramycini ATCC 39419.</title>
        <authorList>
            <person name="Maclea K.S."/>
            <person name="Fair J.L."/>
        </authorList>
    </citation>
    <scope>NUCLEOTIDE SEQUENCE [LARGE SCALE GENOMIC DNA]</scope>
    <source>
        <strain evidence="8 9">ATCC 39419</strain>
    </source>
</reference>
<dbReference type="PANTHER" id="PTHR23513:SF6">
    <property type="entry name" value="MAJOR FACILITATOR SUPERFAMILY ASSOCIATED DOMAIN-CONTAINING PROTEIN"/>
    <property type="match status" value="1"/>
</dbReference>
<keyword evidence="4 6" id="KW-1133">Transmembrane helix</keyword>
<evidence type="ECO:0000256" key="6">
    <source>
        <dbReference type="SAM" id="Phobius"/>
    </source>
</evidence>
<evidence type="ECO:0000313" key="8">
    <source>
        <dbReference type="EMBL" id="NOL40381.1"/>
    </source>
</evidence>
<dbReference type="RefSeq" id="WP_171672868.1">
    <property type="nucleotide sequence ID" value="NZ_BAAAGT010000002.1"/>
</dbReference>
<dbReference type="InterPro" id="IPR011701">
    <property type="entry name" value="MFS"/>
</dbReference>
<evidence type="ECO:0000313" key="10">
    <source>
        <dbReference type="Proteomes" id="UP000553957"/>
    </source>
</evidence>
<dbReference type="Gene3D" id="1.20.1250.20">
    <property type="entry name" value="MFS general substrate transporter like domains"/>
    <property type="match status" value="1"/>
</dbReference>
<name>A0A7Y4KZ92_9ACTN</name>
<keyword evidence="2" id="KW-1003">Cell membrane</keyword>
<dbReference type="Proteomes" id="UP000534306">
    <property type="component" value="Unassembled WGS sequence"/>
</dbReference>
<keyword evidence="9" id="KW-1185">Reference proteome</keyword>
<sequence length="404" mass="41506">MPLRRNRPFAFFWTAQLLSNAGTQISELAIPLIAVLALSAGPAEMGVLTALESLPSLVLALFLGVYVDRLRRGRLLFWANIGQGVLIATVPIAAAFGWLTMGQLYVVTFAVGSLALAYGLAQTAYVPVLVTDQRRLTAANSSMALTDSITAVAGPGLGGVLVQLLTAPIAIAVDAASFFVAALLQALGRGPDPRPIQQQSRFGTSLREGFTAFRAQPGIVAITAGKGCADFFHWGALALFVLYAVRELGLSPAAIGAIAVLGSLGPLLAGVLTTPVSRRFGTAGPAVVAAALFGGGLLTPFAAGPDLVLIAIIGLGQFLLGLGIVYLIIIRATLLQRTVDPALLGRVGAVIRLVEWGTGPVGGLFGGFLGATLGLRPALIVLGIGTLAAVPWLVVAAARGHLND</sequence>
<evidence type="ECO:0000256" key="1">
    <source>
        <dbReference type="ARBA" id="ARBA00004651"/>
    </source>
</evidence>
<feature type="transmembrane region" description="Helical" evidence="6">
    <location>
        <begin position="280"/>
        <end position="301"/>
    </location>
</feature>
<organism evidence="8 9">
    <name type="scientific">Kribbella sandramycini</name>
    <dbReference type="NCBI Taxonomy" id="60450"/>
    <lineage>
        <taxon>Bacteria</taxon>
        <taxon>Bacillati</taxon>
        <taxon>Actinomycetota</taxon>
        <taxon>Actinomycetes</taxon>
        <taxon>Propionibacteriales</taxon>
        <taxon>Kribbellaceae</taxon>
        <taxon>Kribbella</taxon>
    </lineage>
</organism>
<dbReference type="GO" id="GO:0005886">
    <property type="term" value="C:plasma membrane"/>
    <property type="evidence" value="ECO:0007669"/>
    <property type="project" value="UniProtKB-SubCell"/>
</dbReference>
<evidence type="ECO:0000313" key="9">
    <source>
        <dbReference type="Proteomes" id="UP000534306"/>
    </source>
</evidence>
<dbReference type="GO" id="GO:0022857">
    <property type="term" value="F:transmembrane transporter activity"/>
    <property type="evidence" value="ECO:0007669"/>
    <property type="project" value="InterPro"/>
</dbReference>
<dbReference type="AlphaFoldDB" id="A0A7Y4KZ92"/>
<feature type="transmembrane region" description="Helical" evidence="6">
    <location>
        <begin position="45"/>
        <end position="63"/>
    </location>
</feature>
<keyword evidence="3 6" id="KW-0812">Transmembrane</keyword>
<dbReference type="SUPFAM" id="SSF103473">
    <property type="entry name" value="MFS general substrate transporter"/>
    <property type="match status" value="1"/>
</dbReference>
<accession>A0A7Y4KZ92</accession>
<feature type="transmembrane region" description="Helical" evidence="6">
    <location>
        <begin position="75"/>
        <end position="98"/>
    </location>
</feature>
<evidence type="ECO:0000256" key="3">
    <source>
        <dbReference type="ARBA" id="ARBA00022692"/>
    </source>
</evidence>
<feature type="transmembrane region" description="Helical" evidence="6">
    <location>
        <begin position="350"/>
        <end position="371"/>
    </location>
</feature>
<feature type="transmembrane region" description="Helical" evidence="6">
    <location>
        <begin position="104"/>
        <end position="130"/>
    </location>
</feature>
<protein>
    <submittedName>
        <fullName evidence="7">MFS family permease</fullName>
    </submittedName>
    <submittedName>
        <fullName evidence="8">MFS transporter</fullName>
    </submittedName>
</protein>
<evidence type="ECO:0000256" key="4">
    <source>
        <dbReference type="ARBA" id="ARBA00022989"/>
    </source>
</evidence>
<evidence type="ECO:0000313" key="7">
    <source>
        <dbReference type="EMBL" id="MBB6569792.1"/>
    </source>
</evidence>
<gene>
    <name evidence="7" type="ORF">HNR71_005429</name>
    <name evidence="8" type="ORF">HPO96_09000</name>
</gene>
<evidence type="ECO:0000256" key="2">
    <source>
        <dbReference type="ARBA" id="ARBA00022475"/>
    </source>
</evidence>
<comment type="subcellular location">
    <subcellularLocation>
        <location evidence="1">Cell membrane</location>
        <topology evidence="1">Multi-pass membrane protein</topology>
    </subcellularLocation>
</comment>
<dbReference type="CDD" id="cd06173">
    <property type="entry name" value="MFS_MefA_like"/>
    <property type="match status" value="1"/>
</dbReference>
<dbReference type="EMBL" id="JACHKF010000001">
    <property type="protein sequence ID" value="MBB6569792.1"/>
    <property type="molecule type" value="Genomic_DNA"/>
</dbReference>
<feature type="transmembrane region" description="Helical" evidence="6">
    <location>
        <begin position="377"/>
        <end position="398"/>
    </location>
</feature>
<feature type="transmembrane region" description="Helical" evidence="6">
    <location>
        <begin position="227"/>
        <end position="245"/>
    </location>
</feature>
<dbReference type="Pfam" id="PF07690">
    <property type="entry name" value="MFS_1"/>
    <property type="match status" value="1"/>
</dbReference>
<dbReference type="InterPro" id="IPR036259">
    <property type="entry name" value="MFS_trans_sf"/>
</dbReference>
<feature type="transmembrane region" description="Helical" evidence="6">
    <location>
        <begin position="251"/>
        <end position="273"/>
    </location>
</feature>
<comment type="caution">
    <text evidence="8">The sequence shown here is derived from an EMBL/GenBank/DDBJ whole genome shotgun (WGS) entry which is preliminary data.</text>
</comment>
<feature type="transmembrane region" description="Helical" evidence="6">
    <location>
        <begin position="307"/>
        <end position="329"/>
    </location>
</feature>
<dbReference type="EMBL" id="JABJRC010000002">
    <property type="protein sequence ID" value="NOL40381.1"/>
    <property type="molecule type" value="Genomic_DNA"/>
</dbReference>
<reference evidence="7 10" key="2">
    <citation type="submission" date="2020-08" db="EMBL/GenBank/DDBJ databases">
        <title>Sequencing the genomes of 1000 actinobacteria strains.</title>
        <authorList>
            <person name="Klenk H.-P."/>
        </authorList>
    </citation>
    <scope>NUCLEOTIDE SEQUENCE [LARGE SCALE GENOMIC DNA]</scope>
    <source>
        <strain evidence="7 10">DSM 15626</strain>
    </source>
</reference>